<keyword evidence="3 6" id="KW-0812">Transmembrane</keyword>
<evidence type="ECO:0000256" key="1">
    <source>
        <dbReference type="ARBA" id="ARBA00004141"/>
    </source>
</evidence>
<keyword evidence="5 6" id="KW-0472">Membrane</keyword>
<evidence type="ECO:0000313" key="8">
    <source>
        <dbReference type="Proteomes" id="UP000236745"/>
    </source>
</evidence>
<feature type="transmembrane region" description="Helical" evidence="6">
    <location>
        <begin position="44"/>
        <end position="65"/>
    </location>
</feature>
<dbReference type="PIRSF" id="PIRSF005355">
    <property type="entry name" value="UBIAD1"/>
    <property type="match status" value="1"/>
</dbReference>
<dbReference type="GO" id="GO:0009234">
    <property type="term" value="P:menaquinone biosynthetic process"/>
    <property type="evidence" value="ECO:0007669"/>
    <property type="project" value="TreeGrafter"/>
</dbReference>
<evidence type="ECO:0000256" key="2">
    <source>
        <dbReference type="ARBA" id="ARBA00022679"/>
    </source>
</evidence>
<dbReference type="GO" id="GO:0016020">
    <property type="term" value="C:membrane"/>
    <property type="evidence" value="ECO:0007669"/>
    <property type="project" value="UniProtKB-SubCell"/>
</dbReference>
<dbReference type="GO" id="GO:0042371">
    <property type="term" value="P:vitamin K biosynthetic process"/>
    <property type="evidence" value="ECO:0007669"/>
    <property type="project" value="TreeGrafter"/>
</dbReference>
<accession>A0A1H6AXI5</accession>
<feature type="transmembrane region" description="Helical" evidence="6">
    <location>
        <begin position="169"/>
        <end position="188"/>
    </location>
</feature>
<dbReference type="AlphaFoldDB" id="A0A1H6AXI5"/>
<feature type="transmembrane region" description="Helical" evidence="6">
    <location>
        <begin position="142"/>
        <end position="163"/>
    </location>
</feature>
<dbReference type="EMBL" id="FNVQ01000002">
    <property type="protein sequence ID" value="SEG53074.1"/>
    <property type="molecule type" value="Genomic_DNA"/>
</dbReference>
<dbReference type="InterPro" id="IPR026046">
    <property type="entry name" value="UBIAD1"/>
</dbReference>
<keyword evidence="8" id="KW-1185">Reference proteome</keyword>
<evidence type="ECO:0000256" key="6">
    <source>
        <dbReference type="SAM" id="Phobius"/>
    </source>
</evidence>
<protein>
    <submittedName>
        <fullName evidence="7">1,4-dihydroxy-2-naphthoate prenyltransferase</fullName>
    </submittedName>
</protein>
<sequence>MSNLPPYPLEKYQFKRALRPFSFGVALTTCLIGITAAWQQGLLMPLNALLVLVGGLLLQAGVNLINDYSDIAELGDSAQEKASLVAIRRNFRFGMLCFALATPLGLYLVFDRSMALLGLFLVGLIGALGYTLRPLNYKARGLAVLLVFWLMGVFMVVGSYVAVGGSLNGLILAQSVPISLLVSLLLLSNELRDYESDKGQGLKTLTVRAGYERARGLYLALLVLTPLSTLLLWGMDMIPAPWPLLAALPFMLMPLRYLNRPPEERRPLPPATGRLVMIFGLLFCVTIG</sequence>
<evidence type="ECO:0000256" key="5">
    <source>
        <dbReference type="ARBA" id="ARBA00023136"/>
    </source>
</evidence>
<keyword evidence="4 6" id="KW-1133">Transmembrane helix</keyword>
<evidence type="ECO:0000313" key="7">
    <source>
        <dbReference type="EMBL" id="SEG53074.1"/>
    </source>
</evidence>
<keyword evidence="2 7" id="KW-0808">Transferase</keyword>
<evidence type="ECO:0000256" key="4">
    <source>
        <dbReference type="ARBA" id="ARBA00022989"/>
    </source>
</evidence>
<organism evidence="7 8">
    <name type="scientific">Marinobacterium lutimaris</name>
    <dbReference type="NCBI Taxonomy" id="568106"/>
    <lineage>
        <taxon>Bacteria</taxon>
        <taxon>Pseudomonadati</taxon>
        <taxon>Pseudomonadota</taxon>
        <taxon>Gammaproteobacteria</taxon>
        <taxon>Oceanospirillales</taxon>
        <taxon>Oceanospirillaceae</taxon>
        <taxon>Marinobacterium</taxon>
    </lineage>
</organism>
<dbReference type="PANTHER" id="PTHR13929">
    <property type="entry name" value="1,4-DIHYDROXY-2-NAPHTHOATE OCTAPRENYLTRANSFERASE"/>
    <property type="match status" value="1"/>
</dbReference>
<feature type="transmembrane region" description="Helical" evidence="6">
    <location>
        <begin position="116"/>
        <end position="135"/>
    </location>
</feature>
<dbReference type="RefSeq" id="WP_104003367.1">
    <property type="nucleotide sequence ID" value="NZ_FNVQ01000002.1"/>
</dbReference>
<dbReference type="PANTHER" id="PTHR13929:SF0">
    <property type="entry name" value="UBIA PRENYLTRANSFERASE DOMAIN-CONTAINING PROTEIN 1"/>
    <property type="match status" value="1"/>
</dbReference>
<dbReference type="Proteomes" id="UP000236745">
    <property type="component" value="Unassembled WGS sequence"/>
</dbReference>
<dbReference type="CDD" id="cd13962">
    <property type="entry name" value="PT_UbiA_UBIAD1"/>
    <property type="match status" value="1"/>
</dbReference>
<feature type="transmembrane region" description="Helical" evidence="6">
    <location>
        <begin position="91"/>
        <end position="110"/>
    </location>
</feature>
<dbReference type="OrthoDB" id="9767568at2"/>
<feature type="transmembrane region" description="Helical" evidence="6">
    <location>
        <begin position="216"/>
        <end position="234"/>
    </location>
</feature>
<dbReference type="GO" id="GO:0004659">
    <property type="term" value="F:prenyltransferase activity"/>
    <property type="evidence" value="ECO:0007669"/>
    <property type="project" value="InterPro"/>
</dbReference>
<evidence type="ECO:0000256" key="3">
    <source>
        <dbReference type="ARBA" id="ARBA00022692"/>
    </source>
</evidence>
<dbReference type="InterPro" id="IPR000537">
    <property type="entry name" value="UbiA_prenyltransferase"/>
</dbReference>
<name>A0A1H6AXI5_9GAMM</name>
<reference evidence="7 8" key="1">
    <citation type="submission" date="2016-10" db="EMBL/GenBank/DDBJ databases">
        <authorList>
            <person name="de Groot N.N."/>
        </authorList>
    </citation>
    <scope>NUCLEOTIDE SEQUENCE [LARGE SCALE GENOMIC DNA]</scope>
    <source>
        <strain evidence="7 8">DSM 22012</strain>
    </source>
</reference>
<comment type="subcellular location">
    <subcellularLocation>
        <location evidence="1">Membrane</location>
        <topology evidence="1">Multi-pass membrane protein</topology>
    </subcellularLocation>
</comment>
<dbReference type="Pfam" id="PF01040">
    <property type="entry name" value="UbiA"/>
    <property type="match status" value="1"/>
</dbReference>
<feature type="transmembrane region" description="Helical" evidence="6">
    <location>
        <begin position="21"/>
        <end position="38"/>
    </location>
</feature>
<proteinExistence type="predicted"/>
<gene>
    <name evidence="7" type="ORF">SAMN05444390_102266</name>
</gene>